<dbReference type="InterPro" id="IPR043129">
    <property type="entry name" value="ATPase_NBD"/>
</dbReference>
<dbReference type="InterPro" id="IPR018483">
    <property type="entry name" value="Carb_kinase_FGGY_CS"/>
</dbReference>
<dbReference type="GO" id="GO:0016301">
    <property type="term" value="F:kinase activity"/>
    <property type="evidence" value="ECO:0007669"/>
    <property type="project" value="UniProtKB-KW"/>
</dbReference>
<evidence type="ECO:0000256" key="5">
    <source>
        <dbReference type="RuleBase" id="RU003733"/>
    </source>
</evidence>
<dbReference type="Pfam" id="PF02782">
    <property type="entry name" value="FGGY_C"/>
    <property type="match status" value="1"/>
</dbReference>
<feature type="domain" description="Carbohydrate kinase FGGY C-terminal" evidence="8">
    <location>
        <begin position="266"/>
        <end position="445"/>
    </location>
</feature>
<dbReference type="PROSITE" id="PS00445">
    <property type="entry name" value="FGGY_KINASES_2"/>
    <property type="match status" value="1"/>
</dbReference>
<feature type="domain" description="Carbohydrate kinase FGGY N-terminal" evidence="7">
    <location>
        <begin position="23"/>
        <end position="256"/>
    </location>
</feature>
<comment type="similarity">
    <text evidence="1 5">Belongs to the FGGY kinase family.</text>
</comment>
<sequence length="481" mass="48146">MPSSASWGTTAARDGPVVTEAVFLGADVGTSGLKLVALDGAGLVVAQAEREYAYDRPEPGRAEIDVRVWRAALDAALAEVGAALSGRRVRALGLSGQMHGTVLVDAAGRPVRPAVLWPDARAAAELDRWRGLPDGERAALANPLAAGMTGPVLAWLAAHEPGAVAGAAAVLLPKDALRADLLPGGPLVTDRSDASATLLWDVVADRWSGAATEAAGVPADLLPDVRPGTEVVGTTPIAGAEVPVVVGGADTPLALLAAGTTAGLQVNLGTGAQVLRPGAAPRPAADAVTHTYADVTGGWYAMAALQNGGSAWAWVRGVLGLSWAELFDAAAAAAPGAGGALFRPFLTGERGGVAGADDRGGWTGLGAGTTRAELARAAVEGVAFAVGAAARSLDVPGGVEHVVLTGGGVRAPVVQQVLADVLGRPVRHLPLRSASAIGAAVLAACGVGADVEPQRPAGPLVEPRPDPRLAEAARRWADGSR</sequence>
<evidence type="ECO:0000256" key="6">
    <source>
        <dbReference type="SAM" id="MobiDB-lite"/>
    </source>
</evidence>
<evidence type="ECO:0000256" key="4">
    <source>
        <dbReference type="ARBA" id="ARBA00022777"/>
    </source>
</evidence>
<organism evidence="9 10">
    <name type="scientific">Blastococcus aggregatus</name>
    <dbReference type="NCBI Taxonomy" id="38502"/>
    <lineage>
        <taxon>Bacteria</taxon>
        <taxon>Bacillati</taxon>
        <taxon>Actinomycetota</taxon>
        <taxon>Actinomycetes</taxon>
        <taxon>Geodermatophilales</taxon>
        <taxon>Geodermatophilaceae</taxon>
        <taxon>Blastococcus</taxon>
    </lineage>
</organism>
<dbReference type="GO" id="GO:0016773">
    <property type="term" value="F:phosphotransferase activity, alcohol group as acceptor"/>
    <property type="evidence" value="ECO:0007669"/>
    <property type="project" value="InterPro"/>
</dbReference>
<keyword evidence="2" id="KW-0859">Xylose metabolism</keyword>
<keyword evidence="10" id="KW-1185">Reference proteome</keyword>
<evidence type="ECO:0000313" key="9">
    <source>
        <dbReference type="EMBL" id="SOC48817.1"/>
    </source>
</evidence>
<dbReference type="Pfam" id="PF00370">
    <property type="entry name" value="FGGY_N"/>
    <property type="match status" value="1"/>
</dbReference>
<dbReference type="GO" id="GO:0042732">
    <property type="term" value="P:D-xylose metabolic process"/>
    <property type="evidence" value="ECO:0007669"/>
    <property type="project" value="UniProtKB-KW"/>
</dbReference>
<evidence type="ECO:0000256" key="1">
    <source>
        <dbReference type="ARBA" id="ARBA00009156"/>
    </source>
</evidence>
<dbReference type="PANTHER" id="PTHR43095:SF5">
    <property type="entry name" value="XYLULOSE KINASE"/>
    <property type="match status" value="1"/>
</dbReference>
<evidence type="ECO:0000256" key="2">
    <source>
        <dbReference type="ARBA" id="ARBA00022629"/>
    </source>
</evidence>
<gene>
    <name evidence="9" type="ORF">SAMN05660748_1527</name>
</gene>
<evidence type="ECO:0000313" key="10">
    <source>
        <dbReference type="Proteomes" id="UP000219435"/>
    </source>
</evidence>
<protein>
    <submittedName>
        <fullName evidence="9">Xylulokinase</fullName>
    </submittedName>
</protein>
<keyword evidence="4 5" id="KW-0418">Kinase</keyword>
<name>A0A285V4F3_9ACTN</name>
<dbReference type="RefSeq" id="WP_245852600.1">
    <property type="nucleotide sequence ID" value="NZ_OBQI01000002.1"/>
</dbReference>
<evidence type="ECO:0000259" key="7">
    <source>
        <dbReference type="Pfam" id="PF00370"/>
    </source>
</evidence>
<dbReference type="InterPro" id="IPR018484">
    <property type="entry name" value="FGGY_N"/>
</dbReference>
<evidence type="ECO:0000259" key="8">
    <source>
        <dbReference type="Pfam" id="PF02782"/>
    </source>
</evidence>
<dbReference type="EMBL" id="OBQI01000002">
    <property type="protein sequence ID" value="SOC48817.1"/>
    <property type="molecule type" value="Genomic_DNA"/>
</dbReference>
<dbReference type="PANTHER" id="PTHR43095">
    <property type="entry name" value="SUGAR KINASE"/>
    <property type="match status" value="1"/>
</dbReference>
<dbReference type="InterPro" id="IPR050406">
    <property type="entry name" value="FGGY_Carb_Kinase"/>
</dbReference>
<dbReference type="SUPFAM" id="SSF53067">
    <property type="entry name" value="Actin-like ATPase domain"/>
    <property type="match status" value="2"/>
</dbReference>
<reference evidence="10" key="1">
    <citation type="submission" date="2017-08" db="EMBL/GenBank/DDBJ databases">
        <authorList>
            <person name="Varghese N."/>
            <person name="Submissions S."/>
        </authorList>
    </citation>
    <scope>NUCLEOTIDE SEQUENCE [LARGE SCALE GENOMIC DNA]</scope>
    <source>
        <strain evidence="10">DSM 4725</strain>
    </source>
</reference>
<keyword evidence="2" id="KW-0119">Carbohydrate metabolism</keyword>
<accession>A0A285V4F3</accession>
<dbReference type="InterPro" id="IPR018485">
    <property type="entry name" value="FGGY_C"/>
</dbReference>
<dbReference type="AlphaFoldDB" id="A0A285V4F3"/>
<dbReference type="InterPro" id="IPR000577">
    <property type="entry name" value="Carb_kinase_FGGY"/>
</dbReference>
<proteinExistence type="inferred from homology"/>
<evidence type="ECO:0000256" key="3">
    <source>
        <dbReference type="ARBA" id="ARBA00022679"/>
    </source>
</evidence>
<dbReference type="Gene3D" id="3.30.420.40">
    <property type="match status" value="2"/>
</dbReference>
<feature type="compositionally biased region" description="Basic and acidic residues" evidence="6">
    <location>
        <begin position="463"/>
        <end position="481"/>
    </location>
</feature>
<dbReference type="PIRSF" id="PIRSF000538">
    <property type="entry name" value="GlpK"/>
    <property type="match status" value="1"/>
</dbReference>
<keyword evidence="3 5" id="KW-0808">Transferase</keyword>
<dbReference type="Proteomes" id="UP000219435">
    <property type="component" value="Unassembled WGS sequence"/>
</dbReference>
<feature type="region of interest" description="Disordered" evidence="6">
    <location>
        <begin position="453"/>
        <end position="481"/>
    </location>
</feature>